<evidence type="ECO:0000256" key="1">
    <source>
        <dbReference type="ARBA" id="ARBA00022729"/>
    </source>
</evidence>
<gene>
    <name evidence="2" type="ORF">GCM10011498_24540</name>
</gene>
<reference evidence="2" key="2">
    <citation type="submission" date="2020-09" db="EMBL/GenBank/DDBJ databases">
        <authorList>
            <person name="Sun Q."/>
            <person name="Zhou Y."/>
        </authorList>
    </citation>
    <scope>NUCLEOTIDE SEQUENCE</scope>
    <source>
        <strain evidence="2">CGMCC 1.15880</strain>
    </source>
</reference>
<comment type="caution">
    <text evidence="2">The sequence shown here is derived from an EMBL/GenBank/DDBJ whole genome shotgun (WGS) entry which is preliminary data.</text>
</comment>
<dbReference type="InterPro" id="IPR028994">
    <property type="entry name" value="Integrin_alpha_N"/>
</dbReference>
<evidence type="ECO:0008006" key="4">
    <source>
        <dbReference type="Google" id="ProtNLM"/>
    </source>
</evidence>
<dbReference type="SUPFAM" id="SSF69318">
    <property type="entry name" value="Integrin alpha N-terminal domain"/>
    <property type="match status" value="1"/>
</dbReference>
<keyword evidence="3" id="KW-1185">Reference proteome</keyword>
<proteinExistence type="predicted"/>
<organism evidence="2 3">
    <name type="scientific">Neptunicoccus cionae</name>
    <dbReference type="NCBI Taxonomy" id="2035344"/>
    <lineage>
        <taxon>Bacteria</taxon>
        <taxon>Pseudomonadati</taxon>
        <taxon>Pseudomonadota</taxon>
        <taxon>Alphaproteobacteria</taxon>
        <taxon>Rhodobacterales</taxon>
        <taxon>Paracoccaceae</taxon>
        <taxon>Neptunicoccus</taxon>
    </lineage>
</organism>
<protein>
    <recommendedName>
        <fullName evidence="4">VCBS repeat-containing protein</fullName>
    </recommendedName>
</protein>
<reference evidence="2" key="1">
    <citation type="journal article" date="2014" name="Int. J. Syst. Evol. Microbiol.">
        <title>Complete genome sequence of Corynebacterium casei LMG S-19264T (=DSM 44701T), isolated from a smear-ripened cheese.</title>
        <authorList>
            <consortium name="US DOE Joint Genome Institute (JGI-PGF)"/>
            <person name="Walter F."/>
            <person name="Albersmeier A."/>
            <person name="Kalinowski J."/>
            <person name="Ruckert C."/>
        </authorList>
    </citation>
    <scope>NUCLEOTIDE SEQUENCE</scope>
    <source>
        <strain evidence="2">CGMCC 1.15880</strain>
    </source>
</reference>
<sequence length="194" mass="21194">MLGDNLEWSRLTVTASDPASSYEIQLRSEVFEDVAPRLADLDGDDVPEVVVVQSHPRKGAQLAIYGPAGKRTATPYIGTRYRWLAPVGIADFNGDGAIDLAYVDRPHLFKGLQIWSYRDGNLHEVATVPDLTNHSIGEETIEGGLRYCDGRPEIVLADGGRAWVVVVYHQSGAFVRQTLGPYSPDAVKAALSRC</sequence>
<keyword evidence="1" id="KW-0732">Signal</keyword>
<dbReference type="Proteomes" id="UP000628017">
    <property type="component" value="Unassembled WGS sequence"/>
</dbReference>
<evidence type="ECO:0000313" key="2">
    <source>
        <dbReference type="EMBL" id="GGA22856.1"/>
    </source>
</evidence>
<dbReference type="EMBL" id="BMKA01000003">
    <property type="protein sequence ID" value="GGA22856.1"/>
    <property type="molecule type" value="Genomic_DNA"/>
</dbReference>
<name>A0A916VR31_9RHOB</name>
<dbReference type="InterPro" id="IPR013517">
    <property type="entry name" value="FG-GAP"/>
</dbReference>
<evidence type="ECO:0000313" key="3">
    <source>
        <dbReference type="Proteomes" id="UP000628017"/>
    </source>
</evidence>
<dbReference type="Pfam" id="PF13517">
    <property type="entry name" value="FG-GAP_3"/>
    <property type="match status" value="1"/>
</dbReference>
<accession>A0A916VR31</accession>
<dbReference type="AlphaFoldDB" id="A0A916VR31"/>